<dbReference type="AlphaFoldDB" id="E4S5Z5"/>
<evidence type="ECO:0000313" key="3">
    <source>
        <dbReference type="Proteomes" id="UP000009256"/>
    </source>
</evidence>
<dbReference type="Proteomes" id="UP000009256">
    <property type="component" value="Chromosome"/>
</dbReference>
<dbReference type="PROSITE" id="PS50943">
    <property type="entry name" value="HTH_CROC1"/>
    <property type="match status" value="1"/>
</dbReference>
<name>E4S5Z5_CALA7</name>
<sequence length="73" mass="8342">MTKLEYLKKQLNLSSAKLSLAAGINYTLLTAIERGERKAYPKVKKRLAEFFNVPEDELFNEDGSLKEIDHEIA</sequence>
<dbReference type="Pfam" id="PF12844">
    <property type="entry name" value="HTH_19"/>
    <property type="match status" value="1"/>
</dbReference>
<evidence type="ECO:0000313" key="2">
    <source>
        <dbReference type="EMBL" id="ADQ39668.1"/>
    </source>
</evidence>
<organism evidence="2 3">
    <name type="scientific">Caldicellulosiruptor acetigenus (strain ATCC 700853 / DSM 12137 / I77R1B)</name>
    <name type="common">Caldicellulosiruptor kristjanssonii</name>
    <dbReference type="NCBI Taxonomy" id="632335"/>
    <lineage>
        <taxon>Bacteria</taxon>
        <taxon>Bacillati</taxon>
        <taxon>Bacillota</taxon>
        <taxon>Bacillota incertae sedis</taxon>
        <taxon>Caldicellulosiruptorales</taxon>
        <taxon>Caldicellulosiruptoraceae</taxon>
        <taxon>Caldicellulosiruptor</taxon>
    </lineage>
</organism>
<dbReference type="InterPro" id="IPR001387">
    <property type="entry name" value="Cro/C1-type_HTH"/>
</dbReference>
<feature type="domain" description="HTH cro/C1-type" evidence="1">
    <location>
        <begin position="4"/>
        <end position="58"/>
    </location>
</feature>
<dbReference type="InterPro" id="IPR010982">
    <property type="entry name" value="Lambda_DNA-bd_dom_sf"/>
</dbReference>
<evidence type="ECO:0000259" key="1">
    <source>
        <dbReference type="PROSITE" id="PS50943"/>
    </source>
</evidence>
<gene>
    <name evidence="2" type="ordered locus">Calkr_0091</name>
</gene>
<proteinExistence type="predicted"/>
<dbReference type="SMART" id="SM00530">
    <property type="entry name" value="HTH_XRE"/>
    <property type="match status" value="1"/>
</dbReference>
<dbReference type="CDD" id="cd00093">
    <property type="entry name" value="HTH_XRE"/>
    <property type="match status" value="1"/>
</dbReference>
<dbReference type="GO" id="GO:0003677">
    <property type="term" value="F:DNA binding"/>
    <property type="evidence" value="ECO:0007669"/>
    <property type="project" value="InterPro"/>
</dbReference>
<dbReference type="Gene3D" id="1.10.260.40">
    <property type="entry name" value="lambda repressor-like DNA-binding domains"/>
    <property type="match status" value="1"/>
</dbReference>
<reference evidence="2 3" key="2">
    <citation type="journal article" date="2011" name="J. Bacteriol.">
        <title>Complete genome sequences for the anaerobic, extremely thermophilic plant biomass-degrading bacteria Caldicellulosiruptor hydrothermalis, Caldicellulosiruptor kristjanssonii, Caldicellulosiruptor kronotskyensis, Caldicellulosiruptor owensenis, and Caldicellulosiruptor lactoaceticus.</title>
        <authorList>
            <person name="Blumer-Schuette S.E."/>
            <person name="Ozdemir I."/>
            <person name="Mistry D."/>
            <person name="Lucas S."/>
            <person name="Lapidus A."/>
            <person name="Cheng J.F."/>
            <person name="Goodwin L.A."/>
            <person name="Pitluck S."/>
            <person name="Land M.L."/>
            <person name="Hauser L.J."/>
            <person name="Woyke T."/>
            <person name="Mikhailova N."/>
            <person name="Pati A."/>
            <person name="Kyrpides N.C."/>
            <person name="Ivanova N."/>
            <person name="Detter J.C."/>
            <person name="Walston-Davenport K."/>
            <person name="Han S."/>
            <person name="Adams M.W."/>
            <person name="Kelly R.M."/>
        </authorList>
    </citation>
    <scope>NUCLEOTIDE SEQUENCE [LARGE SCALE GENOMIC DNA]</scope>
    <source>
        <strain evidence="3">ATCC 700853 / DSM 12137 / I77R1B</strain>
    </source>
</reference>
<dbReference type="RefSeq" id="WP_013431519.1">
    <property type="nucleotide sequence ID" value="NC_014721.1"/>
</dbReference>
<reference key="1">
    <citation type="submission" date="2010-11" db="EMBL/GenBank/DDBJ databases">
        <title>Complete sequence of chromosome of Caldicellulosiruptor kristjanssonii 177R1B.</title>
        <authorList>
            <consortium name="US DOE Joint Genome Institute"/>
            <person name="Lucas S."/>
            <person name="Copeland A."/>
            <person name="Lapidus A."/>
            <person name="Cheng J.-F."/>
            <person name="Bruce D."/>
            <person name="Goodwin L."/>
            <person name="Pitluck S."/>
            <person name="Davenport K."/>
            <person name="Detter J.C."/>
            <person name="Han C."/>
            <person name="Tapia R."/>
            <person name="Land M."/>
            <person name="Hauser L."/>
            <person name="Jeffries C."/>
            <person name="Kyrpides N."/>
            <person name="Ivanova N."/>
            <person name="Mikhailova N."/>
            <person name="Blumer-Schuette S.E."/>
            <person name="Kelly R.M."/>
            <person name="Woyke T."/>
        </authorList>
    </citation>
    <scope>NUCLEOTIDE SEQUENCE</scope>
    <source>
        <strain>177R1B</strain>
    </source>
</reference>
<dbReference type="OrthoDB" id="9814553at2"/>
<dbReference type="SUPFAM" id="SSF47413">
    <property type="entry name" value="lambda repressor-like DNA-binding domains"/>
    <property type="match status" value="1"/>
</dbReference>
<dbReference type="KEGG" id="cki:Calkr_0091"/>
<protein>
    <submittedName>
        <fullName evidence="2">Helix-turn-helix domain protein</fullName>
    </submittedName>
</protein>
<accession>E4S5Z5</accession>
<keyword evidence="3" id="KW-1185">Reference proteome</keyword>
<dbReference type="HOGENOM" id="CLU_066192_44_5_9"/>
<dbReference type="EMBL" id="CP002326">
    <property type="protein sequence ID" value="ADQ39668.1"/>
    <property type="molecule type" value="Genomic_DNA"/>
</dbReference>